<name>A0A327W5S8_9BACT</name>
<dbReference type="Pfam" id="PF13568">
    <property type="entry name" value="OMP_b-brl_2"/>
    <property type="match status" value="1"/>
</dbReference>
<keyword evidence="4" id="KW-1185">Reference proteome</keyword>
<dbReference type="EMBL" id="QLMA01000005">
    <property type="protein sequence ID" value="RAJ80338.1"/>
    <property type="molecule type" value="Genomic_DNA"/>
</dbReference>
<evidence type="ECO:0000259" key="2">
    <source>
        <dbReference type="Pfam" id="PF13568"/>
    </source>
</evidence>
<dbReference type="AlphaFoldDB" id="A0A327W5S8"/>
<feature type="domain" description="Outer membrane protein beta-barrel" evidence="2">
    <location>
        <begin position="22"/>
        <end position="232"/>
    </location>
</feature>
<accession>A0A327W5S8</accession>
<sequence length="258" mass="27772">MKIQQFPLMLVTALLLCLGVHAQQIDLGVRAGVSIPKLSAGGNSTNPLNEGYSSRQGPDFGIFAEFHISKLFSIQPMLEYSSQGGQKKGLQAFPTPPELAPLFAPNPTPTYLYGNFKSEAKINYLMLPILAKFGWNLGPKSPLRLYVDAGPFLGLLLSAKQVTSGNSMVYLDPAGTQPIQQAGVKSFDATNDIKNQLHSFNVGISGNIGLAYHFGRNQIFIEGGGNYGFLNIQKGDANGKNNIGAATAMIGYAYRIKQ</sequence>
<dbReference type="InterPro" id="IPR025665">
    <property type="entry name" value="Beta-barrel_OMP_2"/>
</dbReference>
<feature type="signal peptide" evidence="1">
    <location>
        <begin position="1"/>
        <end position="22"/>
    </location>
</feature>
<reference evidence="3 4" key="1">
    <citation type="submission" date="2018-06" db="EMBL/GenBank/DDBJ databases">
        <title>Genomic Encyclopedia of Archaeal and Bacterial Type Strains, Phase II (KMG-II): from individual species to whole genera.</title>
        <authorList>
            <person name="Goeker M."/>
        </authorList>
    </citation>
    <scope>NUCLEOTIDE SEQUENCE [LARGE SCALE GENOMIC DNA]</scope>
    <source>
        <strain evidence="3 4">DSM 29821</strain>
    </source>
</reference>
<keyword evidence="1" id="KW-0732">Signal</keyword>
<dbReference type="OrthoDB" id="947434at2"/>
<feature type="chain" id="PRO_5016422549" evidence="1">
    <location>
        <begin position="23"/>
        <end position="258"/>
    </location>
</feature>
<protein>
    <submittedName>
        <fullName evidence="3">Outer membrane protein with beta-barrel domain</fullName>
    </submittedName>
</protein>
<proteinExistence type="predicted"/>
<evidence type="ECO:0000313" key="3">
    <source>
        <dbReference type="EMBL" id="RAJ80338.1"/>
    </source>
</evidence>
<gene>
    <name evidence="3" type="ORF">CLV59_105447</name>
</gene>
<evidence type="ECO:0000256" key="1">
    <source>
        <dbReference type="SAM" id="SignalP"/>
    </source>
</evidence>
<organism evidence="3 4">
    <name type="scientific">Chitinophaga dinghuensis</name>
    <dbReference type="NCBI Taxonomy" id="1539050"/>
    <lineage>
        <taxon>Bacteria</taxon>
        <taxon>Pseudomonadati</taxon>
        <taxon>Bacteroidota</taxon>
        <taxon>Chitinophagia</taxon>
        <taxon>Chitinophagales</taxon>
        <taxon>Chitinophagaceae</taxon>
        <taxon>Chitinophaga</taxon>
    </lineage>
</organism>
<dbReference type="Proteomes" id="UP000249819">
    <property type="component" value="Unassembled WGS sequence"/>
</dbReference>
<dbReference type="RefSeq" id="WP_111593329.1">
    <property type="nucleotide sequence ID" value="NZ_QLMA01000005.1"/>
</dbReference>
<evidence type="ECO:0000313" key="4">
    <source>
        <dbReference type="Proteomes" id="UP000249819"/>
    </source>
</evidence>
<comment type="caution">
    <text evidence="3">The sequence shown here is derived from an EMBL/GenBank/DDBJ whole genome shotgun (WGS) entry which is preliminary data.</text>
</comment>